<keyword evidence="4" id="KW-1185">Reference proteome</keyword>
<dbReference type="Gene3D" id="2.10.109.10">
    <property type="entry name" value="Umud Fragment, subunit A"/>
    <property type="match status" value="1"/>
</dbReference>
<feature type="region of interest" description="Disordered" evidence="1">
    <location>
        <begin position="64"/>
        <end position="85"/>
    </location>
</feature>
<feature type="domain" description="Peptidase S24/S26A/S26B/S26C" evidence="2">
    <location>
        <begin position="109"/>
        <end position="232"/>
    </location>
</feature>
<evidence type="ECO:0000313" key="3">
    <source>
        <dbReference type="EMBL" id="CAG9184201.1"/>
    </source>
</evidence>
<dbReference type="CDD" id="cd06529">
    <property type="entry name" value="S24_LexA-like"/>
    <property type="match status" value="1"/>
</dbReference>
<dbReference type="Proteomes" id="UP000721236">
    <property type="component" value="Unassembled WGS sequence"/>
</dbReference>
<name>A0ABN7ZIW1_9BURK</name>
<dbReference type="SUPFAM" id="SSF51306">
    <property type="entry name" value="LexA/Signal peptidase"/>
    <property type="match status" value="1"/>
</dbReference>
<accession>A0ABN7ZIW1</accession>
<gene>
    <name evidence="3" type="ORF">LMG21510_05038</name>
</gene>
<evidence type="ECO:0000256" key="1">
    <source>
        <dbReference type="SAM" id="MobiDB-lite"/>
    </source>
</evidence>
<protein>
    <recommendedName>
        <fullName evidence="2">Peptidase S24/S26A/S26B/S26C domain-containing protein</fullName>
    </recommendedName>
</protein>
<dbReference type="InterPro" id="IPR050077">
    <property type="entry name" value="LexA_repressor"/>
</dbReference>
<dbReference type="PANTHER" id="PTHR33516:SF2">
    <property type="entry name" value="LEXA REPRESSOR-RELATED"/>
    <property type="match status" value="1"/>
</dbReference>
<dbReference type="InterPro" id="IPR039418">
    <property type="entry name" value="LexA-like"/>
</dbReference>
<dbReference type="InterPro" id="IPR001387">
    <property type="entry name" value="Cro/C1-type_HTH"/>
</dbReference>
<proteinExistence type="predicted"/>
<dbReference type="CDD" id="cd00093">
    <property type="entry name" value="HTH_XRE"/>
    <property type="match status" value="1"/>
</dbReference>
<dbReference type="InterPro" id="IPR036286">
    <property type="entry name" value="LexA/Signal_pep-like_sf"/>
</dbReference>
<feature type="compositionally biased region" description="Polar residues" evidence="1">
    <location>
        <begin position="74"/>
        <end position="83"/>
    </location>
</feature>
<evidence type="ECO:0000313" key="4">
    <source>
        <dbReference type="Proteomes" id="UP000721236"/>
    </source>
</evidence>
<dbReference type="RefSeq" id="WP_224044569.1">
    <property type="nucleotide sequence ID" value="NZ_CAJZAH010000011.1"/>
</dbReference>
<reference evidence="3 4" key="1">
    <citation type="submission" date="2021-08" db="EMBL/GenBank/DDBJ databases">
        <authorList>
            <person name="Peeters C."/>
        </authorList>
    </citation>
    <scope>NUCLEOTIDE SEQUENCE [LARGE SCALE GENOMIC DNA]</scope>
    <source>
        <strain evidence="3 4">LMG 21510</strain>
    </source>
</reference>
<dbReference type="PANTHER" id="PTHR33516">
    <property type="entry name" value="LEXA REPRESSOR"/>
    <property type="match status" value="1"/>
</dbReference>
<dbReference type="Pfam" id="PF00717">
    <property type="entry name" value="Peptidase_S24"/>
    <property type="match status" value="1"/>
</dbReference>
<organism evidence="3 4">
    <name type="scientific">Cupriavidus respiraculi</name>
    <dbReference type="NCBI Taxonomy" id="195930"/>
    <lineage>
        <taxon>Bacteria</taxon>
        <taxon>Pseudomonadati</taxon>
        <taxon>Pseudomonadota</taxon>
        <taxon>Betaproteobacteria</taxon>
        <taxon>Burkholderiales</taxon>
        <taxon>Burkholderiaceae</taxon>
        <taxon>Cupriavidus</taxon>
    </lineage>
</organism>
<sequence>MTTVDNRRKRLQRLITEKYGTQAEFIRQTGENQGEISAIVRGAKGFGEKKARKLEAKAGLPTGWLDLPDDRSGTPPTGGQVSYSADPYNFPTLGDNFETGPDLRPRLYPEISWVQAGMWTEIADNFEPAAAQDWHYCHKDLGAHGFMLRVKGFSMTAPPGQSPSFPEGMLLGVNPDAEALPGKFVVVRRNGNEATFKKLTMVDGDPYLEALNPDWPNRFIPMQKDDQICGVIQTATFEL</sequence>
<comment type="caution">
    <text evidence="3">The sequence shown here is derived from an EMBL/GenBank/DDBJ whole genome shotgun (WGS) entry which is preliminary data.</text>
</comment>
<evidence type="ECO:0000259" key="2">
    <source>
        <dbReference type="Pfam" id="PF00717"/>
    </source>
</evidence>
<dbReference type="EMBL" id="CAJZAH010000011">
    <property type="protein sequence ID" value="CAG9184201.1"/>
    <property type="molecule type" value="Genomic_DNA"/>
</dbReference>
<dbReference type="InterPro" id="IPR015927">
    <property type="entry name" value="Peptidase_S24_S26A/B/C"/>
</dbReference>